<dbReference type="PIRSF" id="PIRSF004681">
    <property type="entry name" value="UCP004681"/>
    <property type="match status" value="1"/>
</dbReference>
<protein>
    <submittedName>
        <fullName evidence="2">UPF0047 protein</fullName>
    </submittedName>
</protein>
<accession>A0A1R1YEV4</accession>
<keyword evidence="3" id="KW-1185">Reference proteome</keyword>
<dbReference type="InterPro" id="IPR001602">
    <property type="entry name" value="UPF0047_YjbQ-like"/>
</dbReference>
<gene>
    <name evidence="2" type="ORF">AYI70_g908</name>
</gene>
<dbReference type="Gene3D" id="2.60.120.460">
    <property type="entry name" value="YjbQ-like"/>
    <property type="match status" value="1"/>
</dbReference>
<dbReference type="OrthoDB" id="10255963at2759"/>
<comment type="caution">
    <text evidence="2">The sequence shown here is derived from an EMBL/GenBank/DDBJ whole genome shotgun (WGS) entry which is preliminary data.</text>
</comment>
<sequence>MSSWSQVNIEFSPSSKGNYQVTKEIEAQIKDELKKYKMGIVNIFLLHTSAALTITENHDPHVRTDMDMALDRIAPENLPYEHTEEGKDDMPAHVKSSLTGASLNIPISNGKLVLGTWQGIFLCEFRQAIHKRKAVITISGSTE</sequence>
<reference evidence="2 3" key="1">
    <citation type="submission" date="2017-01" db="EMBL/GenBank/DDBJ databases">
        <authorList>
            <person name="Mah S.A."/>
            <person name="Swanson W.J."/>
            <person name="Moy G.W."/>
            <person name="Vacquier V.D."/>
        </authorList>
    </citation>
    <scope>NUCLEOTIDE SEQUENCE [LARGE SCALE GENOMIC DNA]</scope>
    <source>
        <strain evidence="2 3">GSMNP</strain>
    </source>
</reference>
<name>A0A1R1YEV4_9FUNG</name>
<dbReference type="PANTHER" id="PTHR30615">
    <property type="entry name" value="UNCHARACTERIZED PROTEIN YJBQ-RELATED"/>
    <property type="match status" value="1"/>
</dbReference>
<dbReference type="Proteomes" id="UP000187283">
    <property type="component" value="Unassembled WGS sequence"/>
</dbReference>
<dbReference type="SUPFAM" id="SSF111038">
    <property type="entry name" value="YjbQ-like"/>
    <property type="match status" value="1"/>
</dbReference>
<dbReference type="PROSITE" id="PS01314">
    <property type="entry name" value="UPF0047"/>
    <property type="match status" value="1"/>
</dbReference>
<dbReference type="STRING" id="133412.A0A1R1YEV4"/>
<dbReference type="AlphaFoldDB" id="A0A1R1YEV4"/>
<evidence type="ECO:0000313" key="3">
    <source>
        <dbReference type="Proteomes" id="UP000187283"/>
    </source>
</evidence>
<dbReference type="EMBL" id="LSSN01000173">
    <property type="protein sequence ID" value="OMJ25420.1"/>
    <property type="molecule type" value="Genomic_DNA"/>
</dbReference>
<dbReference type="NCBIfam" id="TIGR00149">
    <property type="entry name" value="TIGR00149_YjbQ"/>
    <property type="match status" value="1"/>
</dbReference>
<dbReference type="InterPro" id="IPR035917">
    <property type="entry name" value="YjbQ-like_sf"/>
</dbReference>
<proteinExistence type="inferred from homology"/>
<dbReference type="PANTHER" id="PTHR30615:SF8">
    <property type="entry name" value="UPF0047 PROTEIN C4A8.02C"/>
    <property type="match status" value="1"/>
</dbReference>
<dbReference type="Pfam" id="PF01894">
    <property type="entry name" value="YjbQ"/>
    <property type="match status" value="1"/>
</dbReference>
<evidence type="ECO:0000256" key="1">
    <source>
        <dbReference type="ARBA" id="ARBA00005534"/>
    </source>
</evidence>
<evidence type="ECO:0000313" key="2">
    <source>
        <dbReference type="EMBL" id="OMJ25420.1"/>
    </source>
</evidence>
<comment type="similarity">
    <text evidence="1">Belongs to the UPF0047 family.</text>
</comment>
<organism evidence="2 3">
    <name type="scientific">Smittium culicis</name>
    <dbReference type="NCBI Taxonomy" id="133412"/>
    <lineage>
        <taxon>Eukaryota</taxon>
        <taxon>Fungi</taxon>
        <taxon>Fungi incertae sedis</taxon>
        <taxon>Zoopagomycota</taxon>
        <taxon>Kickxellomycotina</taxon>
        <taxon>Harpellomycetes</taxon>
        <taxon>Harpellales</taxon>
        <taxon>Legeriomycetaceae</taxon>
        <taxon>Smittium</taxon>
    </lineage>
</organism>